<reference evidence="2" key="2">
    <citation type="journal article" date="2024" name="Int. J. Syst. Evol. Microbiol.">
        <title>Svornostia abyssi gen. nov., sp. nov. isolated from the world's deepest silver-uranium mine currently devoted to the extraction of radon-saturated water.</title>
        <authorList>
            <person name="Kapinusova G."/>
            <person name="Suman J."/>
            <person name="Strejcek M."/>
            <person name="Pajer P."/>
            <person name="Cajthaml T."/>
            <person name="Ulbrich P."/>
            <person name="Neumann-Schaal M."/>
            <person name="Uhlik O."/>
        </authorList>
    </citation>
    <scope>NUCLEOTIDE SEQUENCE</scope>
    <source>
        <strain evidence="2">J379</strain>
    </source>
</reference>
<gene>
    <name evidence="3" type="ORF">LRS13_06295</name>
    <name evidence="2" type="ORF">LRS13_20445</name>
</gene>
<feature type="coiled-coil region" evidence="1">
    <location>
        <begin position="83"/>
        <end position="117"/>
    </location>
</feature>
<reference evidence="4" key="1">
    <citation type="submission" date="2021-11" db="EMBL/GenBank/DDBJ databases">
        <title>Cultivation dependent microbiological survey of springs from the worlds oldest radium mine currently devoted to the extraction of radon-saturated water.</title>
        <authorList>
            <person name="Kapinusova G."/>
            <person name="Smrhova T."/>
            <person name="Strejcek M."/>
            <person name="Suman J."/>
            <person name="Jani K."/>
            <person name="Pajer P."/>
            <person name="Uhlik O."/>
        </authorList>
    </citation>
    <scope>NUCLEOTIDE SEQUENCE [LARGE SCALE GENOMIC DNA]</scope>
    <source>
        <strain evidence="4">J379</strain>
    </source>
</reference>
<evidence type="ECO:0000313" key="4">
    <source>
        <dbReference type="Proteomes" id="UP001058860"/>
    </source>
</evidence>
<dbReference type="RefSeq" id="WP_353863537.1">
    <property type="nucleotide sequence ID" value="NZ_CP088295.1"/>
</dbReference>
<dbReference type="EMBL" id="CP088295">
    <property type="protein sequence ID" value="UUY05136.1"/>
    <property type="molecule type" value="Genomic_DNA"/>
</dbReference>
<dbReference type="Pfam" id="PF19776">
    <property type="entry name" value="DUF6262"/>
    <property type="match status" value="1"/>
</dbReference>
<organism evidence="2 4">
    <name type="scientific">Svornostia abyssi</name>
    <dbReference type="NCBI Taxonomy" id="2898438"/>
    <lineage>
        <taxon>Bacteria</taxon>
        <taxon>Bacillati</taxon>
        <taxon>Actinomycetota</taxon>
        <taxon>Thermoleophilia</taxon>
        <taxon>Solirubrobacterales</taxon>
        <taxon>Baekduiaceae</taxon>
        <taxon>Svornostia</taxon>
    </lineage>
</organism>
<evidence type="ECO:0000313" key="3">
    <source>
        <dbReference type="EMBL" id="UUY05136.1"/>
    </source>
</evidence>
<name>A0ABY5PEI7_9ACTN</name>
<proteinExistence type="predicted"/>
<dbReference type="InterPro" id="IPR046229">
    <property type="entry name" value="TnpC-like"/>
</dbReference>
<dbReference type="EMBL" id="CP088295">
    <property type="protein sequence ID" value="UUY03021.1"/>
    <property type="molecule type" value="Genomic_DNA"/>
</dbReference>
<keyword evidence="4" id="KW-1185">Reference proteome</keyword>
<evidence type="ECO:0000313" key="2">
    <source>
        <dbReference type="EMBL" id="UUY03021.1"/>
    </source>
</evidence>
<keyword evidence="1" id="KW-0175">Coiled coil</keyword>
<sequence length="124" mass="14041">MAAEPLNQAAAVRHQRTVERAERALRDLDAEGSAISFQSVAKRAGVSRQWLYTQPAIRAEIEQLRDKAPARTSAVPARQRTSEASLRQRLDTMRAENQRLREENQSLKAELAIAYGQQRCADRR</sequence>
<evidence type="ECO:0000256" key="1">
    <source>
        <dbReference type="SAM" id="Coils"/>
    </source>
</evidence>
<protein>
    <submittedName>
        <fullName evidence="2">DUF6262 family protein</fullName>
    </submittedName>
</protein>
<accession>A0ABY5PEI7</accession>
<dbReference type="Proteomes" id="UP001058860">
    <property type="component" value="Chromosome"/>
</dbReference>